<proteinExistence type="predicted"/>
<dbReference type="OrthoDB" id="4402686at2759"/>
<dbReference type="EMBL" id="CDHK01000005">
    <property type="protein sequence ID" value="CEJ57747.1"/>
    <property type="molecule type" value="Genomic_DNA"/>
</dbReference>
<evidence type="ECO:0000313" key="2">
    <source>
        <dbReference type="Proteomes" id="UP000042958"/>
    </source>
</evidence>
<gene>
    <name evidence="1" type="ORF">PMG11_06429</name>
</gene>
<sequence>MYSESSVSLRSSGGNMGAVAVDGYAESRIQSDVDGKMPNISLSQSVYSRWTFKHNGAESCLAISLGTTVQSHLESGSYVGWKSKETKTFVQELAKAIEKQCIAGDSKTRRDSIERRQLVNPNFDLDLYLRSNGADYSLTSRETSCISLARSSWIRPAPICNSQQLVLGIRSAHGDLSETYILGISPLYIAYTFITWEQTRKM</sequence>
<protein>
    <submittedName>
        <fullName evidence="1">Uncharacterized protein</fullName>
    </submittedName>
</protein>
<reference evidence="2" key="1">
    <citation type="journal article" date="2015" name="Genome Announc.">
        <title>Draft genome sequence of the fungus Penicillium brasilianum MG11.</title>
        <authorList>
            <person name="Horn F."/>
            <person name="Linde J."/>
            <person name="Mattern D.J."/>
            <person name="Walther G."/>
            <person name="Guthke R."/>
            <person name="Brakhage A.A."/>
            <person name="Valiante V."/>
        </authorList>
    </citation>
    <scope>NUCLEOTIDE SEQUENCE [LARGE SCALE GENOMIC DNA]</scope>
    <source>
        <strain evidence="2">MG11</strain>
    </source>
</reference>
<name>A0A0F7TRU7_PENBI</name>
<organism evidence="1 2">
    <name type="scientific">Penicillium brasilianum</name>
    <dbReference type="NCBI Taxonomy" id="104259"/>
    <lineage>
        <taxon>Eukaryota</taxon>
        <taxon>Fungi</taxon>
        <taxon>Dikarya</taxon>
        <taxon>Ascomycota</taxon>
        <taxon>Pezizomycotina</taxon>
        <taxon>Eurotiomycetes</taxon>
        <taxon>Eurotiomycetidae</taxon>
        <taxon>Eurotiales</taxon>
        <taxon>Aspergillaceae</taxon>
        <taxon>Penicillium</taxon>
    </lineage>
</organism>
<dbReference type="AlphaFoldDB" id="A0A0F7TRU7"/>
<evidence type="ECO:0000313" key="1">
    <source>
        <dbReference type="EMBL" id="CEJ57747.1"/>
    </source>
</evidence>
<keyword evidence="2" id="KW-1185">Reference proteome</keyword>
<dbReference type="Proteomes" id="UP000042958">
    <property type="component" value="Unassembled WGS sequence"/>
</dbReference>
<dbReference type="STRING" id="104259.A0A0F7TRU7"/>
<accession>A0A0F7TRU7</accession>